<proteinExistence type="predicted"/>
<comment type="caution">
    <text evidence="2">The sequence shown here is derived from an EMBL/GenBank/DDBJ whole genome shotgun (WGS) entry which is preliminary data.</text>
</comment>
<feature type="domain" description="NAD(P)-binding" evidence="1">
    <location>
        <begin position="7"/>
        <end position="197"/>
    </location>
</feature>
<name>A0ABT2LTI8_9HYPH</name>
<dbReference type="PANTHER" id="PTHR43355:SF2">
    <property type="entry name" value="FLAVIN REDUCTASE (NADPH)"/>
    <property type="match status" value="1"/>
</dbReference>
<dbReference type="SUPFAM" id="SSF51735">
    <property type="entry name" value="NAD(P)-binding Rossmann-fold domains"/>
    <property type="match status" value="1"/>
</dbReference>
<dbReference type="RefSeq" id="WP_260906508.1">
    <property type="nucleotide sequence ID" value="NZ_JAOCZP010000009.1"/>
</dbReference>
<dbReference type="InterPro" id="IPR016040">
    <property type="entry name" value="NAD(P)-bd_dom"/>
</dbReference>
<dbReference type="Pfam" id="PF13460">
    <property type="entry name" value="NAD_binding_10"/>
    <property type="match status" value="1"/>
</dbReference>
<reference evidence="2 3" key="1">
    <citation type="submission" date="2022-09" db="EMBL/GenBank/DDBJ databases">
        <title>Chelativorans salina sp. nov., a novel slightly halophilic bacterium isolated from a saline lake sediment enrichment.</title>
        <authorList>
            <person name="Gao L."/>
            <person name="Fang B.-Z."/>
            <person name="Li W.-J."/>
        </authorList>
    </citation>
    <scope>NUCLEOTIDE SEQUENCE [LARGE SCALE GENOMIC DNA]</scope>
    <source>
        <strain evidence="2 3">EGI FJ00035</strain>
    </source>
</reference>
<dbReference type="InterPro" id="IPR036291">
    <property type="entry name" value="NAD(P)-bd_dom_sf"/>
</dbReference>
<protein>
    <submittedName>
        <fullName evidence="2">NAD(P)H-binding protein</fullName>
    </submittedName>
</protein>
<dbReference type="Proteomes" id="UP001320831">
    <property type="component" value="Unassembled WGS sequence"/>
</dbReference>
<dbReference type="Gene3D" id="3.40.50.720">
    <property type="entry name" value="NAD(P)-binding Rossmann-like Domain"/>
    <property type="match status" value="1"/>
</dbReference>
<dbReference type="InterPro" id="IPR051606">
    <property type="entry name" value="Polyketide_Oxido-like"/>
</dbReference>
<dbReference type="PANTHER" id="PTHR43355">
    <property type="entry name" value="FLAVIN REDUCTASE (NADPH)"/>
    <property type="match status" value="1"/>
</dbReference>
<keyword evidence="3" id="KW-1185">Reference proteome</keyword>
<accession>A0ABT2LTI8</accession>
<evidence type="ECO:0000313" key="2">
    <source>
        <dbReference type="EMBL" id="MCT7377814.1"/>
    </source>
</evidence>
<evidence type="ECO:0000313" key="3">
    <source>
        <dbReference type="Proteomes" id="UP001320831"/>
    </source>
</evidence>
<dbReference type="EMBL" id="JAOCZP010000009">
    <property type="protein sequence ID" value="MCT7377814.1"/>
    <property type="molecule type" value="Genomic_DNA"/>
</dbReference>
<sequence length="212" mass="21994">MRITVFGATGNVGRHVVAEALERGHDVTAVTRDPARSADLPAAATARSGNAANADHVATLSAGQDLVISATRPASGSEPELVATAEALLDGLARTGVRLLLVGGAGSLIVPDTGGCLVDDPRYISAGFRDIALACCDQLEVCRVDTAVDWAYLSPPALLEPGDRTGRFRLGGDELLVDAAGRSGISVADLAVALLDEAERPRHRRARFTVAY</sequence>
<gene>
    <name evidence="2" type="ORF">N5A92_22585</name>
</gene>
<evidence type="ECO:0000259" key="1">
    <source>
        <dbReference type="Pfam" id="PF13460"/>
    </source>
</evidence>
<organism evidence="2 3">
    <name type="scientific">Chelativorans salis</name>
    <dbReference type="NCBI Taxonomy" id="2978478"/>
    <lineage>
        <taxon>Bacteria</taxon>
        <taxon>Pseudomonadati</taxon>
        <taxon>Pseudomonadota</taxon>
        <taxon>Alphaproteobacteria</taxon>
        <taxon>Hyphomicrobiales</taxon>
        <taxon>Phyllobacteriaceae</taxon>
        <taxon>Chelativorans</taxon>
    </lineage>
</organism>